<accession>A0A0A9ANL8</accession>
<feature type="chain" id="PRO_5002062612" evidence="1">
    <location>
        <begin position="22"/>
        <end position="51"/>
    </location>
</feature>
<dbReference type="EMBL" id="GBRH01244566">
    <property type="protein sequence ID" value="JAD53329.1"/>
    <property type="molecule type" value="Transcribed_RNA"/>
</dbReference>
<reference evidence="2" key="1">
    <citation type="submission" date="2014-09" db="EMBL/GenBank/DDBJ databases">
        <authorList>
            <person name="Magalhaes I.L.F."/>
            <person name="Oliveira U."/>
            <person name="Santos F.R."/>
            <person name="Vidigal T.H.D.A."/>
            <person name="Brescovit A.D."/>
            <person name="Santos A.J."/>
        </authorList>
    </citation>
    <scope>NUCLEOTIDE SEQUENCE</scope>
    <source>
        <tissue evidence="2">Shoot tissue taken approximately 20 cm above the soil surface</tissue>
    </source>
</reference>
<reference evidence="2" key="2">
    <citation type="journal article" date="2015" name="Data Brief">
        <title>Shoot transcriptome of the giant reed, Arundo donax.</title>
        <authorList>
            <person name="Barrero R.A."/>
            <person name="Guerrero F.D."/>
            <person name="Moolhuijzen P."/>
            <person name="Goolsby J.A."/>
            <person name="Tidwell J."/>
            <person name="Bellgard S.E."/>
            <person name="Bellgard M.I."/>
        </authorList>
    </citation>
    <scope>NUCLEOTIDE SEQUENCE</scope>
    <source>
        <tissue evidence="2">Shoot tissue taken approximately 20 cm above the soil surface</tissue>
    </source>
</reference>
<protein>
    <submittedName>
        <fullName evidence="2">Uncharacterized protein</fullName>
    </submittedName>
</protein>
<organism evidence="2">
    <name type="scientific">Arundo donax</name>
    <name type="common">Giant reed</name>
    <name type="synonym">Donax arundinaceus</name>
    <dbReference type="NCBI Taxonomy" id="35708"/>
    <lineage>
        <taxon>Eukaryota</taxon>
        <taxon>Viridiplantae</taxon>
        <taxon>Streptophyta</taxon>
        <taxon>Embryophyta</taxon>
        <taxon>Tracheophyta</taxon>
        <taxon>Spermatophyta</taxon>
        <taxon>Magnoliopsida</taxon>
        <taxon>Liliopsida</taxon>
        <taxon>Poales</taxon>
        <taxon>Poaceae</taxon>
        <taxon>PACMAD clade</taxon>
        <taxon>Arundinoideae</taxon>
        <taxon>Arundineae</taxon>
        <taxon>Arundo</taxon>
    </lineage>
</organism>
<evidence type="ECO:0000256" key="1">
    <source>
        <dbReference type="SAM" id="SignalP"/>
    </source>
</evidence>
<feature type="signal peptide" evidence="1">
    <location>
        <begin position="1"/>
        <end position="21"/>
    </location>
</feature>
<name>A0A0A9ANL8_ARUDO</name>
<sequence length="51" mass="5896">MLLISDMLITFIISLLQTLYCSPETHSQLCSCNHLFEIFSVSYRYPSILPI</sequence>
<proteinExistence type="predicted"/>
<evidence type="ECO:0000313" key="2">
    <source>
        <dbReference type="EMBL" id="JAD53329.1"/>
    </source>
</evidence>
<dbReference type="AlphaFoldDB" id="A0A0A9ANL8"/>
<keyword evidence="1" id="KW-0732">Signal</keyword>